<sequence length="878" mass="97055">MSEPVPLRRADLAAEPALDWRALFADGLAQLRALCGARWTDHHLHDPGITTLELASHALADLAYRGGLPLADWLASSAPQGDAAATFWQAQDVLPQSPWTLRDLRKCLIDIDGIRNAWLHEVPGPVLWLNPRTGELAQTPSGEPGERPVSLQGRWQPLLEYDERLNAEQRAERQAEAAAALQVRRPLCLDFLPPETVPVQRFALCAEVALADGADARTTAARLLHTAHRTLAPLLRPLTLDEALARPGPDGQPRRVDEVFEGPWLSHGFLDDGELDASELPAMLRLSDLINALMDVPGVEGLRDIRLQPLGEDGFALPTDDPWRLPVRPGHAPRLAWDSGRLVLSQRGLVVAGWHVAEMPEEVRSALQALLDADHAITDTLRQPQLPQPAGRVRPLSAHRPLQHDFPELYGLARPDQDARVRQFQGYLLFIDQWMTNQLAQAAQLAQLYSVAPTRMQALTEAWMGGATPPTLLARRLSELPGHEALYRDTPEQPLDDAGLTRLLEPDPRPRQAALLDHLLARAGEDMGAQVEALQQAFGSGGGLDALIERARFLAELPRLGAERGLAYQQHRREPEMLWNSDNISGLERRLARLLGIANPQRRSLSVVAHDTYAEVDATPGDEFRFRVRDAVSGKILLSSSTHYASPEAAQAEMMAAVERAQGADGYQRRQTLDGRHYFNIVDAGGEVIARRIEYFAGPEAMEQAISHLQRYLREHYSGEGLYLIELPLLRPEQPGDPLLQPCLDEGCGDCDGDDPYSWRLLIVLPSYAGRFAHPAFRAHAEQQIRREVPAHLLPRICWASPLAMAEFEGAYRDWLALHAGAAAPPRAQVLTRFLRAVTEVRNTHPAQRLTDCVAELPRPAFVLGRSALGTEPPPPLA</sequence>
<name>A0A940Y5C3_9BURK</name>
<gene>
    <name evidence="1" type="ORF">KAK03_06160</name>
</gene>
<accession>A0A940Y5C3</accession>
<dbReference type="SUPFAM" id="SSF160113">
    <property type="entry name" value="YegP-like"/>
    <property type="match status" value="1"/>
</dbReference>
<comment type="caution">
    <text evidence="1">The sequence shown here is derived from an EMBL/GenBank/DDBJ whole genome shotgun (WGS) entry which is preliminary data.</text>
</comment>
<protein>
    <submittedName>
        <fullName evidence="1">Uncharacterized protein</fullName>
    </submittedName>
</protein>
<dbReference type="InterPro" id="IPR036913">
    <property type="entry name" value="YegP-like_sf"/>
</dbReference>
<dbReference type="Proteomes" id="UP000676246">
    <property type="component" value="Unassembled WGS sequence"/>
</dbReference>
<organism evidence="1 2">
    <name type="scientific">Ideonella alba</name>
    <dbReference type="NCBI Taxonomy" id="2824118"/>
    <lineage>
        <taxon>Bacteria</taxon>
        <taxon>Pseudomonadati</taxon>
        <taxon>Pseudomonadota</taxon>
        <taxon>Betaproteobacteria</taxon>
        <taxon>Burkholderiales</taxon>
        <taxon>Sphaerotilaceae</taxon>
        <taxon>Ideonella</taxon>
    </lineage>
</organism>
<dbReference type="EMBL" id="JAGQDD010000003">
    <property type="protein sequence ID" value="MBQ0930067.1"/>
    <property type="molecule type" value="Genomic_DNA"/>
</dbReference>
<evidence type="ECO:0000313" key="2">
    <source>
        <dbReference type="Proteomes" id="UP000676246"/>
    </source>
</evidence>
<dbReference type="Gene3D" id="2.30.29.80">
    <property type="match status" value="1"/>
</dbReference>
<dbReference type="RefSeq" id="WP_210852449.1">
    <property type="nucleotide sequence ID" value="NZ_JAGQDD010000003.1"/>
</dbReference>
<keyword evidence="2" id="KW-1185">Reference proteome</keyword>
<proteinExistence type="predicted"/>
<reference evidence="1 2" key="1">
    <citation type="submission" date="2021-04" db="EMBL/GenBank/DDBJ databases">
        <title>The genome sequence of Ideonella sp. 3Y2.</title>
        <authorList>
            <person name="Liu Y."/>
        </authorList>
    </citation>
    <scope>NUCLEOTIDE SEQUENCE [LARGE SCALE GENOMIC DNA]</scope>
    <source>
        <strain evidence="1 2">3Y2</strain>
    </source>
</reference>
<evidence type="ECO:0000313" key="1">
    <source>
        <dbReference type="EMBL" id="MBQ0930067.1"/>
    </source>
</evidence>
<dbReference type="AlphaFoldDB" id="A0A940Y5C3"/>